<comment type="function">
    <text evidence="7">May play the central regulatory role in sporulation. It may be an element of the effector pathway responsible for the activation of sporulation genes in response to nutritional stress. Spo0A may act in concert with spo0H (a sigma factor) to control the expression of some genes that are critical to the sporulation process.</text>
</comment>
<reference evidence="12" key="2">
    <citation type="journal article" date="2021" name="PeerJ">
        <title>Extensive microbial diversity within the chicken gut microbiome revealed by metagenomics and culture.</title>
        <authorList>
            <person name="Gilroy R."/>
            <person name="Ravi A."/>
            <person name="Getino M."/>
            <person name="Pursley I."/>
            <person name="Horton D.L."/>
            <person name="Alikhan N.F."/>
            <person name="Baker D."/>
            <person name="Gharbi K."/>
            <person name="Hall N."/>
            <person name="Watson M."/>
            <person name="Adriaenssens E.M."/>
            <person name="Foster-Nyarko E."/>
            <person name="Jarju S."/>
            <person name="Secka A."/>
            <person name="Antonio M."/>
            <person name="Oren A."/>
            <person name="Chaudhuri R.R."/>
            <person name="La Ragione R."/>
            <person name="Hildebrand F."/>
            <person name="Pallen M.J."/>
        </authorList>
    </citation>
    <scope>NUCLEOTIDE SEQUENCE</scope>
    <source>
        <strain evidence="12">ChiHjej9B8-7071</strain>
    </source>
</reference>
<dbReference type="CDD" id="cd17574">
    <property type="entry name" value="REC_OmpR"/>
    <property type="match status" value="1"/>
</dbReference>
<dbReference type="SMART" id="SM00448">
    <property type="entry name" value="REC"/>
    <property type="match status" value="1"/>
</dbReference>
<evidence type="ECO:0000256" key="3">
    <source>
        <dbReference type="ARBA" id="ARBA00023012"/>
    </source>
</evidence>
<feature type="modified residue" description="4-aspartylphosphate" evidence="8">
    <location>
        <position position="51"/>
    </location>
</feature>
<dbReference type="PANTHER" id="PTHR48111:SF40">
    <property type="entry name" value="PHOSPHATE REGULON TRANSCRIPTIONAL REGULATORY PROTEIN PHOB"/>
    <property type="match status" value="1"/>
</dbReference>
<dbReference type="InterPro" id="IPR001789">
    <property type="entry name" value="Sig_transdc_resp-reg_receiver"/>
</dbReference>
<dbReference type="SUPFAM" id="SSF52172">
    <property type="entry name" value="CheY-like"/>
    <property type="match status" value="1"/>
</dbReference>
<dbReference type="GO" id="GO:0006355">
    <property type="term" value="P:regulation of DNA-templated transcription"/>
    <property type="evidence" value="ECO:0007669"/>
    <property type="project" value="InterPro"/>
</dbReference>
<evidence type="ECO:0000256" key="7">
    <source>
        <dbReference type="ARBA" id="ARBA00024867"/>
    </source>
</evidence>
<dbReference type="EMBL" id="DVGD01000055">
    <property type="protein sequence ID" value="HIR09150.1"/>
    <property type="molecule type" value="Genomic_DNA"/>
</dbReference>
<sequence length="226" mass="25644">MKVLVVDDEKLLVKGIKFNLENDGYEVLTGADGVEAVEIAAKEAVDLVVLDLMMPRMDGLEACQKIREFSDVPIIMLTAKADDMDKLLGFEHGADDYLTKPFNILELKARIRALLRRAGARRDTPSAKLVCDNITLDTDARNAYNDDALAELTAKEFDLIELLMRNPNRVYSREALLDAIWGYDAYGSEIRTVDVHIRRLREKLERDPAEPAHILTKWGVGYYFKR</sequence>
<keyword evidence="6" id="KW-0804">Transcription</keyword>
<feature type="domain" description="Response regulatory" evidence="10">
    <location>
        <begin position="2"/>
        <end position="115"/>
    </location>
</feature>
<dbReference type="PROSITE" id="PS51755">
    <property type="entry name" value="OMPR_PHOB"/>
    <property type="match status" value="1"/>
</dbReference>
<dbReference type="FunFam" id="3.40.50.2300:FF:000001">
    <property type="entry name" value="DNA-binding response regulator PhoB"/>
    <property type="match status" value="1"/>
</dbReference>
<evidence type="ECO:0000256" key="9">
    <source>
        <dbReference type="PROSITE-ProRule" id="PRU01091"/>
    </source>
</evidence>
<evidence type="ECO:0000256" key="5">
    <source>
        <dbReference type="ARBA" id="ARBA00023125"/>
    </source>
</evidence>
<dbReference type="GO" id="GO:0005829">
    <property type="term" value="C:cytosol"/>
    <property type="evidence" value="ECO:0007669"/>
    <property type="project" value="TreeGrafter"/>
</dbReference>
<dbReference type="CDD" id="cd00383">
    <property type="entry name" value="trans_reg_C"/>
    <property type="match status" value="1"/>
</dbReference>
<accession>A0A9D1A7L0</accession>
<protein>
    <recommendedName>
        <fullName evidence="1">Stage 0 sporulation protein A homolog</fullName>
    </recommendedName>
</protein>
<reference evidence="12" key="1">
    <citation type="submission" date="2020-10" db="EMBL/GenBank/DDBJ databases">
        <authorList>
            <person name="Gilroy R."/>
        </authorList>
    </citation>
    <scope>NUCLEOTIDE SEQUENCE</scope>
    <source>
        <strain evidence="12">ChiHjej9B8-7071</strain>
    </source>
</reference>
<proteinExistence type="predicted"/>
<keyword evidence="4" id="KW-0805">Transcription regulation</keyword>
<dbReference type="GO" id="GO:0000156">
    <property type="term" value="F:phosphorelay response regulator activity"/>
    <property type="evidence" value="ECO:0007669"/>
    <property type="project" value="TreeGrafter"/>
</dbReference>
<evidence type="ECO:0000259" key="10">
    <source>
        <dbReference type="PROSITE" id="PS50110"/>
    </source>
</evidence>
<dbReference type="Gene3D" id="6.10.250.690">
    <property type="match status" value="1"/>
</dbReference>
<dbReference type="FunFam" id="1.10.10.10:FF:000018">
    <property type="entry name" value="DNA-binding response regulator ResD"/>
    <property type="match status" value="1"/>
</dbReference>
<evidence type="ECO:0000259" key="11">
    <source>
        <dbReference type="PROSITE" id="PS51755"/>
    </source>
</evidence>
<evidence type="ECO:0000256" key="6">
    <source>
        <dbReference type="ARBA" id="ARBA00023163"/>
    </source>
</evidence>
<dbReference type="GO" id="GO:0032993">
    <property type="term" value="C:protein-DNA complex"/>
    <property type="evidence" value="ECO:0007669"/>
    <property type="project" value="TreeGrafter"/>
</dbReference>
<dbReference type="InterPro" id="IPR001867">
    <property type="entry name" value="OmpR/PhoB-type_DNA-bd"/>
</dbReference>
<dbReference type="SMART" id="SM00862">
    <property type="entry name" value="Trans_reg_C"/>
    <property type="match status" value="1"/>
</dbReference>
<dbReference type="InterPro" id="IPR039420">
    <property type="entry name" value="WalR-like"/>
</dbReference>
<dbReference type="Gene3D" id="1.10.10.10">
    <property type="entry name" value="Winged helix-like DNA-binding domain superfamily/Winged helix DNA-binding domain"/>
    <property type="match status" value="1"/>
</dbReference>
<dbReference type="PROSITE" id="PS50110">
    <property type="entry name" value="RESPONSE_REGULATORY"/>
    <property type="match status" value="1"/>
</dbReference>
<gene>
    <name evidence="12" type="ORF">IAA70_01965</name>
</gene>
<evidence type="ECO:0000256" key="4">
    <source>
        <dbReference type="ARBA" id="ARBA00023015"/>
    </source>
</evidence>
<keyword evidence="2 8" id="KW-0597">Phosphoprotein</keyword>
<feature type="DNA-binding region" description="OmpR/PhoB-type" evidence="9">
    <location>
        <begin position="126"/>
        <end position="226"/>
    </location>
</feature>
<dbReference type="PANTHER" id="PTHR48111">
    <property type="entry name" value="REGULATOR OF RPOS"/>
    <property type="match status" value="1"/>
</dbReference>
<dbReference type="InterPro" id="IPR036388">
    <property type="entry name" value="WH-like_DNA-bd_sf"/>
</dbReference>
<comment type="caution">
    <text evidence="12">The sequence shown here is derived from an EMBL/GenBank/DDBJ whole genome shotgun (WGS) entry which is preliminary data.</text>
</comment>
<dbReference type="AlphaFoldDB" id="A0A9D1A7L0"/>
<keyword evidence="5 9" id="KW-0238">DNA-binding</keyword>
<keyword evidence="3" id="KW-0902">Two-component regulatory system</keyword>
<dbReference type="GO" id="GO:0000976">
    <property type="term" value="F:transcription cis-regulatory region binding"/>
    <property type="evidence" value="ECO:0007669"/>
    <property type="project" value="TreeGrafter"/>
</dbReference>
<evidence type="ECO:0000256" key="8">
    <source>
        <dbReference type="PROSITE-ProRule" id="PRU00169"/>
    </source>
</evidence>
<evidence type="ECO:0000313" key="12">
    <source>
        <dbReference type="EMBL" id="HIR09150.1"/>
    </source>
</evidence>
<evidence type="ECO:0000313" key="13">
    <source>
        <dbReference type="Proteomes" id="UP000824258"/>
    </source>
</evidence>
<feature type="domain" description="OmpR/PhoB-type" evidence="11">
    <location>
        <begin position="126"/>
        <end position="226"/>
    </location>
</feature>
<name>A0A9D1A7L0_9FIRM</name>
<dbReference type="InterPro" id="IPR011006">
    <property type="entry name" value="CheY-like_superfamily"/>
</dbReference>
<dbReference type="Gene3D" id="3.40.50.2300">
    <property type="match status" value="1"/>
</dbReference>
<dbReference type="Pfam" id="PF00072">
    <property type="entry name" value="Response_reg"/>
    <property type="match status" value="1"/>
</dbReference>
<dbReference type="Proteomes" id="UP000824258">
    <property type="component" value="Unassembled WGS sequence"/>
</dbReference>
<organism evidence="12 13">
    <name type="scientific">Candidatus Avoscillospira stercoripullorum</name>
    <dbReference type="NCBI Taxonomy" id="2840709"/>
    <lineage>
        <taxon>Bacteria</taxon>
        <taxon>Bacillati</taxon>
        <taxon>Bacillota</taxon>
        <taxon>Clostridia</taxon>
        <taxon>Eubacteriales</taxon>
        <taxon>Oscillospiraceae</taxon>
        <taxon>Oscillospiraceae incertae sedis</taxon>
        <taxon>Candidatus Avoscillospira</taxon>
    </lineage>
</organism>
<evidence type="ECO:0000256" key="1">
    <source>
        <dbReference type="ARBA" id="ARBA00018672"/>
    </source>
</evidence>
<dbReference type="Pfam" id="PF00486">
    <property type="entry name" value="Trans_reg_C"/>
    <property type="match status" value="1"/>
</dbReference>
<evidence type="ECO:0000256" key="2">
    <source>
        <dbReference type="ARBA" id="ARBA00022553"/>
    </source>
</evidence>